<comment type="caution">
    <text evidence="19">The sequence shown here is derived from an EMBL/GenBank/DDBJ whole genome shotgun (WGS) entry which is preliminary data.</text>
</comment>
<dbReference type="PROSITE" id="PS50885">
    <property type="entry name" value="HAMP"/>
    <property type="match status" value="1"/>
</dbReference>
<dbReference type="InterPro" id="IPR003594">
    <property type="entry name" value="HATPase_dom"/>
</dbReference>
<dbReference type="CDD" id="cd00082">
    <property type="entry name" value="HisKA"/>
    <property type="match status" value="1"/>
</dbReference>
<dbReference type="InterPro" id="IPR003660">
    <property type="entry name" value="HAMP_dom"/>
</dbReference>
<keyword evidence="20" id="KW-1185">Reference proteome</keyword>
<evidence type="ECO:0000256" key="11">
    <source>
        <dbReference type="ARBA" id="ARBA00023136"/>
    </source>
</evidence>
<keyword evidence="8 14" id="KW-0812">Transmembrane</keyword>
<dbReference type="Gene3D" id="6.10.340.10">
    <property type="match status" value="1"/>
</dbReference>
<dbReference type="Gene3D" id="1.10.287.130">
    <property type="match status" value="1"/>
</dbReference>
<dbReference type="InterPro" id="IPR013767">
    <property type="entry name" value="PAS_fold"/>
</dbReference>
<dbReference type="InterPro" id="IPR005467">
    <property type="entry name" value="His_kinase_dom"/>
</dbReference>
<dbReference type="Pfam" id="PF00512">
    <property type="entry name" value="HisKA"/>
    <property type="match status" value="1"/>
</dbReference>
<keyword evidence="9" id="KW-0418">Kinase</keyword>
<feature type="transmembrane region" description="Helical" evidence="14">
    <location>
        <begin position="12"/>
        <end position="31"/>
    </location>
</feature>
<dbReference type="InterPro" id="IPR003122">
    <property type="entry name" value="Tar_rcpt_lig-bd"/>
</dbReference>
<feature type="domain" description="PAC" evidence="17">
    <location>
        <begin position="348"/>
        <end position="398"/>
    </location>
</feature>
<comment type="catalytic activity">
    <reaction evidence="1">
        <text>ATP + protein L-histidine = ADP + protein N-phospho-L-histidine.</text>
        <dbReference type="EC" id="2.7.13.3"/>
    </reaction>
</comment>
<evidence type="ECO:0000313" key="20">
    <source>
        <dbReference type="Proteomes" id="UP000183471"/>
    </source>
</evidence>
<evidence type="ECO:0000256" key="9">
    <source>
        <dbReference type="ARBA" id="ARBA00022777"/>
    </source>
</evidence>
<dbReference type="SUPFAM" id="SSF47384">
    <property type="entry name" value="Homodimeric domain of signal transducing histidine kinase"/>
    <property type="match status" value="1"/>
</dbReference>
<dbReference type="InterPro" id="IPR000700">
    <property type="entry name" value="PAS-assoc_C"/>
</dbReference>
<dbReference type="CDD" id="cd00130">
    <property type="entry name" value="PAS"/>
    <property type="match status" value="1"/>
</dbReference>
<dbReference type="EC" id="2.7.13.3" evidence="3"/>
<evidence type="ECO:0000256" key="2">
    <source>
        <dbReference type="ARBA" id="ARBA00004236"/>
    </source>
</evidence>
<evidence type="ECO:0000313" key="19">
    <source>
        <dbReference type="EMBL" id="SDQ67091.1"/>
    </source>
</evidence>
<evidence type="ECO:0000256" key="5">
    <source>
        <dbReference type="ARBA" id="ARBA00022481"/>
    </source>
</evidence>
<dbReference type="InterPro" id="IPR003661">
    <property type="entry name" value="HisK_dim/P_dom"/>
</dbReference>
<dbReference type="SMART" id="SM00388">
    <property type="entry name" value="HisKA"/>
    <property type="match status" value="1"/>
</dbReference>
<evidence type="ECO:0000256" key="8">
    <source>
        <dbReference type="ARBA" id="ARBA00022692"/>
    </source>
</evidence>
<comment type="subcellular location">
    <subcellularLocation>
        <location evidence="2">Cell membrane</location>
    </subcellularLocation>
</comment>
<keyword evidence="12" id="KW-0807">Transducer</keyword>
<dbReference type="Pfam" id="PF02203">
    <property type="entry name" value="TarH"/>
    <property type="match status" value="1"/>
</dbReference>
<dbReference type="EMBL" id="FNKY01000001">
    <property type="protein sequence ID" value="SDQ67091.1"/>
    <property type="molecule type" value="Genomic_DNA"/>
</dbReference>
<evidence type="ECO:0000256" key="6">
    <source>
        <dbReference type="ARBA" id="ARBA00022553"/>
    </source>
</evidence>
<feature type="transmembrane region" description="Helical" evidence="14">
    <location>
        <begin position="190"/>
        <end position="210"/>
    </location>
</feature>
<dbReference type="Proteomes" id="UP000183471">
    <property type="component" value="Unassembled WGS sequence"/>
</dbReference>
<dbReference type="SMART" id="SM00387">
    <property type="entry name" value="HATPase_c"/>
    <property type="match status" value="1"/>
</dbReference>
<evidence type="ECO:0000256" key="7">
    <source>
        <dbReference type="ARBA" id="ARBA00022679"/>
    </source>
</evidence>
<dbReference type="InterPro" id="IPR047347">
    <property type="entry name" value="YvaQ-like_sensor"/>
</dbReference>
<dbReference type="InterPro" id="IPR001610">
    <property type="entry name" value="PAC"/>
</dbReference>
<dbReference type="InterPro" id="IPR000014">
    <property type="entry name" value="PAS"/>
</dbReference>
<dbReference type="Pfam" id="PF00672">
    <property type="entry name" value="HAMP"/>
    <property type="match status" value="1"/>
</dbReference>
<evidence type="ECO:0000259" key="15">
    <source>
        <dbReference type="PROSITE" id="PS50109"/>
    </source>
</evidence>
<dbReference type="SUPFAM" id="SSF158472">
    <property type="entry name" value="HAMP domain-like"/>
    <property type="match status" value="1"/>
</dbReference>
<reference evidence="19 20" key="1">
    <citation type="submission" date="2016-10" db="EMBL/GenBank/DDBJ databases">
        <authorList>
            <person name="Varghese N."/>
            <person name="Submissions S."/>
        </authorList>
    </citation>
    <scope>NUCLEOTIDE SEQUENCE [LARGE SCALE GENOMIC DNA]</scope>
    <source>
        <strain evidence="19 20">Nl1</strain>
    </source>
</reference>
<dbReference type="CDD" id="cd06225">
    <property type="entry name" value="HAMP"/>
    <property type="match status" value="1"/>
</dbReference>
<accession>A0ABY0TDK4</accession>
<dbReference type="PANTHER" id="PTHR42878:SF15">
    <property type="entry name" value="BACTERIOPHYTOCHROME"/>
    <property type="match status" value="1"/>
</dbReference>
<feature type="domain" description="PAS" evidence="16">
    <location>
        <begin position="269"/>
        <end position="341"/>
    </location>
</feature>
<dbReference type="InterPro" id="IPR036890">
    <property type="entry name" value="HATPase_C_sf"/>
</dbReference>
<name>A0ABY0TDK4_9PROT</name>
<keyword evidence="4" id="KW-1003">Cell membrane</keyword>
<evidence type="ECO:0000256" key="1">
    <source>
        <dbReference type="ARBA" id="ARBA00000085"/>
    </source>
</evidence>
<feature type="domain" description="HAMP" evidence="18">
    <location>
        <begin position="212"/>
        <end position="264"/>
    </location>
</feature>
<proteinExistence type="predicted"/>
<dbReference type="SUPFAM" id="SSF55874">
    <property type="entry name" value="ATPase domain of HSP90 chaperone/DNA topoisomerase II/histidine kinase"/>
    <property type="match status" value="1"/>
</dbReference>
<dbReference type="CDD" id="cd19411">
    <property type="entry name" value="MCP2201-like_sensor"/>
    <property type="match status" value="1"/>
</dbReference>
<dbReference type="PANTHER" id="PTHR42878">
    <property type="entry name" value="TWO-COMPONENT HISTIDINE KINASE"/>
    <property type="match status" value="1"/>
</dbReference>
<dbReference type="Gene3D" id="3.30.450.20">
    <property type="entry name" value="PAS domain"/>
    <property type="match status" value="1"/>
</dbReference>
<dbReference type="SUPFAM" id="SSF55785">
    <property type="entry name" value="PYP-like sensor domain (PAS domain)"/>
    <property type="match status" value="1"/>
</dbReference>
<dbReference type="InterPro" id="IPR035965">
    <property type="entry name" value="PAS-like_dom_sf"/>
</dbReference>
<keyword evidence="10 14" id="KW-1133">Transmembrane helix</keyword>
<dbReference type="NCBIfam" id="TIGR00229">
    <property type="entry name" value="sensory_box"/>
    <property type="match status" value="1"/>
</dbReference>
<keyword evidence="6" id="KW-0597">Phosphoprotein</keyword>
<feature type="domain" description="Histidine kinase" evidence="15">
    <location>
        <begin position="416"/>
        <end position="627"/>
    </location>
</feature>
<keyword evidence="5" id="KW-0488">Methylation</keyword>
<evidence type="ECO:0000256" key="14">
    <source>
        <dbReference type="SAM" id="Phobius"/>
    </source>
</evidence>
<keyword evidence="11 14" id="KW-0472">Membrane</keyword>
<organism evidence="19 20">
    <name type="scientific">Nitrosospira multiformis</name>
    <dbReference type="NCBI Taxonomy" id="1231"/>
    <lineage>
        <taxon>Bacteria</taxon>
        <taxon>Pseudomonadati</taxon>
        <taxon>Pseudomonadota</taxon>
        <taxon>Betaproteobacteria</taxon>
        <taxon>Nitrosomonadales</taxon>
        <taxon>Nitrosomonadaceae</taxon>
        <taxon>Nitrosospira</taxon>
    </lineage>
</organism>
<evidence type="ECO:0000256" key="4">
    <source>
        <dbReference type="ARBA" id="ARBA00022475"/>
    </source>
</evidence>
<dbReference type="Pfam" id="PF00989">
    <property type="entry name" value="PAS"/>
    <property type="match status" value="1"/>
</dbReference>
<evidence type="ECO:0000259" key="16">
    <source>
        <dbReference type="PROSITE" id="PS50112"/>
    </source>
</evidence>
<dbReference type="Gene3D" id="3.30.565.10">
    <property type="entry name" value="Histidine kinase-like ATPase, C-terminal domain"/>
    <property type="match status" value="1"/>
</dbReference>
<dbReference type="SMART" id="SM00086">
    <property type="entry name" value="PAC"/>
    <property type="match status" value="1"/>
</dbReference>
<evidence type="ECO:0000259" key="18">
    <source>
        <dbReference type="PROSITE" id="PS50885"/>
    </source>
</evidence>
<evidence type="ECO:0000256" key="3">
    <source>
        <dbReference type="ARBA" id="ARBA00012438"/>
    </source>
</evidence>
<feature type="coiled-coil region" evidence="13">
    <location>
        <begin position="389"/>
        <end position="416"/>
    </location>
</feature>
<evidence type="ECO:0000256" key="12">
    <source>
        <dbReference type="ARBA" id="ARBA00023224"/>
    </source>
</evidence>
<evidence type="ECO:0000256" key="10">
    <source>
        <dbReference type="ARBA" id="ARBA00022989"/>
    </source>
</evidence>
<protein>
    <recommendedName>
        <fullName evidence="3">histidine kinase</fullName>
        <ecNumber evidence="3">2.7.13.3</ecNumber>
    </recommendedName>
</protein>
<gene>
    <name evidence="19" type="ORF">SAMN05216402_1785</name>
</gene>
<dbReference type="InterPro" id="IPR004358">
    <property type="entry name" value="Sig_transdc_His_kin-like_C"/>
</dbReference>
<evidence type="ECO:0000259" key="17">
    <source>
        <dbReference type="PROSITE" id="PS50113"/>
    </source>
</evidence>
<dbReference type="SMART" id="SM00304">
    <property type="entry name" value="HAMP"/>
    <property type="match status" value="1"/>
</dbReference>
<sequence length="638" mass="71629">MIKNLTIRSRLILILSVLVIFLLGIEMLGLFGMSNAIEGLRTVYHDRAIPLKQVAEIESLLLRNRIAVTAALMMPTPETIRTKTEVVDQDLEKMTRAWQAYISSHHDAEEKALAAQFAEDRDKFITEGIKPAVIALRKNEIGEAYRILIEKVRPLYIPVDTSIKALVKLQLDGISREYDREQSRYETIRNILVASIAIALVLAALISVVLNDAIFRPLENVVTIARGVAVGDFMQEIEVRSNDEIGQLMQALKEMRDSLVDTIGQIRDSEAHTRALLSNLIDGVTSIDEQGVIKTFNPAAERIFGYAGSEIIGRDVNLLFPKPRPEQGHYADDFRQYLETGKPKALGVTTEVTGLRKGGTAFPMDLAVVEMHGGEHRMFVAIVRDISKRKLEEEQKARLMDELESANEELRNFAHVVSHDLKAPLRAIGALADWLSTDYADKFDDEGKEHMRLLVSRVHRMSNLIDGILQYSRVGRVREALVELDLNQVVHEVIDLLSPPANIAIRVENPLPRIIAEPTRIQQIFQNLLSNAIKYMDKPRGDIRIACSVEGEQWKFSIADNGPGIESRHFERIFQLFQTLAPRDRIESTGVGLAVVKKIVEMYSGQIWIESKAGEGSTFFFTLPKIAANLNSNKGKET</sequence>
<dbReference type="PROSITE" id="PS50112">
    <property type="entry name" value="PAS"/>
    <property type="match status" value="1"/>
</dbReference>
<keyword evidence="13" id="KW-0175">Coiled coil</keyword>
<dbReference type="PRINTS" id="PR00344">
    <property type="entry name" value="BCTRLSENSOR"/>
</dbReference>
<dbReference type="InterPro" id="IPR036097">
    <property type="entry name" value="HisK_dim/P_sf"/>
</dbReference>
<dbReference type="SMART" id="SM00091">
    <property type="entry name" value="PAS"/>
    <property type="match status" value="1"/>
</dbReference>
<dbReference type="PROSITE" id="PS50113">
    <property type="entry name" value="PAC"/>
    <property type="match status" value="1"/>
</dbReference>
<dbReference type="InterPro" id="IPR050351">
    <property type="entry name" value="BphY/WalK/GraS-like"/>
</dbReference>
<keyword evidence="7" id="KW-0808">Transferase</keyword>
<evidence type="ECO:0000256" key="13">
    <source>
        <dbReference type="SAM" id="Coils"/>
    </source>
</evidence>
<dbReference type="PROSITE" id="PS50109">
    <property type="entry name" value="HIS_KIN"/>
    <property type="match status" value="1"/>
</dbReference>
<dbReference type="Pfam" id="PF02518">
    <property type="entry name" value="HATPase_c"/>
    <property type="match status" value="1"/>
</dbReference>